<sequence length="83" mass="9345">MKKPIGKIIDYLVLGLMVSAAILLTLIFNGNKVYQIITIIGISFAYVVWGFLHHWRDNSIHQKVILEYMLFGILGCVLAIGLL</sequence>
<feature type="transmembrane region" description="Helical" evidence="1">
    <location>
        <begin position="34"/>
        <end position="52"/>
    </location>
</feature>
<keyword evidence="1" id="KW-0472">Membrane</keyword>
<dbReference type="EMBL" id="MNUK01000043">
    <property type="protein sequence ID" value="OIN91531.1"/>
    <property type="molecule type" value="Genomic_DNA"/>
</dbReference>
<keyword evidence="1" id="KW-0812">Transmembrane</keyword>
<keyword evidence="1" id="KW-1133">Transmembrane helix</keyword>
<evidence type="ECO:0000313" key="3">
    <source>
        <dbReference type="Proteomes" id="UP000182345"/>
    </source>
</evidence>
<protein>
    <submittedName>
        <fullName evidence="2">Uncharacterized protein</fullName>
    </submittedName>
</protein>
<accession>A0A1J4RWE2</accession>
<feature type="transmembrane region" description="Helical" evidence="1">
    <location>
        <begin position="64"/>
        <end position="82"/>
    </location>
</feature>
<name>A0A1J4RWE2_9BACT</name>
<proteinExistence type="predicted"/>
<gene>
    <name evidence="2" type="ORF">AUJ42_01760</name>
</gene>
<organism evidence="2 3">
    <name type="scientific">Candidatus Collierbacteria bacterium CG1_02_44_10</name>
    <dbReference type="NCBI Taxonomy" id="1805087"/>
    <lineage>
        <taxon>Bacteria</taxon>
        <taxon>Candidatus Collieribacteriota</taxon>
    </lineage>
</organism>
<reference evidence="2 3" key="1">
    <citation type="journal article" date="2016" name="Environ. Microbiol.">
        <title>Genomic resolution of a cold subsurface aquifer community provides metabolic insights for novel microbes adapted to high CO concentrations.</title>
        <authorList>
            <person name="Probst A.J."/>
            <person name="Castelle C.J."/>
            <person name="Singh A."/>
            <person name="Brown C.T."/>
            <person name="Anantharaman K."/>
            <person name="Sharon I."/>
            <person name="Hug L.A."/>
            <person name="Burstein D."/>
            <person name="Emerson J.B."/>
            <person name="Thomas B.C."/>
            <person name="Banfield J.F."/>
        </authorList>
    </citation>
    <scope>NUCLEOTIDE SEQUENCE [LARGE SCALE GENOMIC DNA]</scope>
    <source>
        <strain evidence="2">CG1_02_44_10</strain>
    </source>
</reference>
<dbReference type="Proteomes" id="UP000182345">
    <property type="component" value="Unassembled WGS sequence"/>
</dbReference>
<comment type="caution">
    <text evidence="2">The sequence shown here is derived from an EMBL/GenBank/DDBJ whole genome shotgun (WGS) entry which is preliminary data.</text>
</comment>
<feature type="transmembrane region" description="Helical" evidence="1">
    <location>
        <begin position="9"/>
        <end position="28"/>
    </location>
</feature>
<evidence type="ECO:0000313" key="2">
    <source>
        <dbReference type="EMBL" id="OIN91531.1"/>
    </source>
</evidence>
<dbReference type="AlphaFoldDB" id="A0A1J4RWE2"/>
<evidence type="ECO:0000256" key="1">
    <source>
        <dbReference type="SAM" id="Phobius"/>
    </source>
</evidence>